<sequence>MSNKDSKIIAYFKNHPVLEQIVLFLKRIRFKGDKISLYFLIKTFIEKVQKDEILERANAVAFSFTMSIFPAVIFLFTLIPFIHNFIPSVDNASIMEFFGTLMPPSIFETVEATIQDIVSHSRGGLLTFGALMALFLATNGTNSLMVAFNSRYQTKRKRSFFQQRLVALWLTLIMAFVLVLAILLLIGGQVAIDYLVKISFFDIDSYVLYLAKFIRLLVLFIVFSLAISSLFYFGSEVDQKWSFFSYGSISATMLTLGVSYAFSIYISSFGTYNKLYGSIGAMLALMFWIMLISIILLVCYEINASVHHAIQLTKDKRKHHILEEE</sequence>
<dbReference type="NCBIfam" id="TIGR00765">
    <property type="entry name" value="yihY_not_rbn"/>
    <property type="match status" value="1"/>
</dbReference>
<evidence type="ECO:0000256" key="2">
    <source>
        <dbReference type="ARBA" id="ARBA00022475"/>
    </source>
</evidence>
<comment type="subcellular location">
    <subcellularLocation>
        <location evidence="1">Cell membrane</location>
        <topology evidence="1">Multi-pass membrane protein</topology>
    </subcellularLocation>
</comment>
<keyword evidence="4 6" id="KW-1133">Transmembrane helix</keyword>
<dbReference type="PANTHER" id="PTHR30213:SF0">
    <property type="entry name" value="UPF0761 MEMBRANE PROTEIN YIHY"/>
    <property type="match status" value="1"/>
</dbReference>
<feature type="transmembrane region" description="Helical" evidence="6">
    <location>
        <begin position="59"/>
        <end position="82"/>
    </location>
</feature>
<feature type="transmembrane region" description="Helical" evidence="6">
    <location>
        <begin position="125"/>
        <end position="145"/>
    </location>
</feature>
<evidence type="ECO:0000256" key="5">
    <source>
        <dbReference type="ARBA" id="ARBA00023136"/>
    </source>
</evidence>
<dbReference type="PANTHER" id="PTHR30213">
    <property type="entry name" value="INNER MEMBRANE PROTEIN YHJD"/>
    <property type="match status" value="1"/>
</dbReference>
<feature type="transmembrane region" description="Helical" evidence="6">
    <location>
        <begin position="243"/>
        <end position="266"/>
    </location>
</feature>
<organism evidence="7">
    <name type="scientific">hydrothermal vent metagenome</name>
    <dbReference type="NCBI Taxonomy" id="652676"/>
    <lineage>
        <taxon>unclassified sequences</taxon>
        <taxon>metagenomes</taxon>
        <taxon>ecological metagenomes</taxon>
    </lineage>
</organism>
<name>A0A3B0UN66_9ZZZZ</name>
<dbReference type="EMBL" id="UOES01000050">
    <property type="protein sequence ID" value="VAW25999.1"/>
    <property type="molecule type" value="Genomic_DNA"/>
</dbReference>
<keyword evidence="7" id="KW-0378">Hydrolase</keyword>
<dbReference type="AlphaFoldDB" id="A0A3B0UN66"/>
<dbReference type="InterPro" id="IPR017039">
    <property type="entry name" value="Virul_fac_BrkB"/>
</dbReference>
<dbReference type="EC" id="3.1.-.-" evidence="7"/>
<dbReference type="Pfam" id="PF03631">
    <property type="entry name" value="Virul_fac_BrkB"/>
    <property type="match status" value="1"/>
</dbReference>
<keyword evidence="3 6" id="KW-0812">Transmembrane</keyword>
<accession>A0A3B0UN66</accession>
<feature type="transmembrane region" description="Helical" evidence="6">
    <location>
        <begin position="206"/>
        <end position="231"/>
    </location>
</feature>
<proteinExistence type="predicted"/>
<protein>
    <submittedName>
        <fullName evidence="7">Ribonuclease BN</fullName>
        <ecNumber evidence="7">3.1.-.-</ecNumber>
    </submittedName>
</protein>
<keyword evidence="5 6" id="KW-0472">Membrane</keyword>
<evidence type="ECO:0000256" key="6">
    <source>
        <dbReference type="SAM" id="Phobius"/>
    </source>
</evidence>
<feature type="transmembrane region" description="Helical" evidence="6">
    <location>
        <begin position="166"/>
        <end position="186"/>
    </location>
</feature>
<evidence type="ECO:0000313" key="7">
    <source>
        <dbReference type="EMBL" id="VAW25999.1"/>
    </source>
</evidence>
<evidence type="ECO:0000256" key="3">
    <source>
        <dbReference type="ARBA" id="ARBA00022692"/>
    </source>
</evidence>
<evidence type="ECO:0000256" key="1">
    <source>
        <dbReference type="ARBA" id="ARBA00004651"/>
    </source>
</evidence>
<dbReference type="PIRSF" id="PIRSF035875">
    <property type="entry name" value="RNase_BN"/>
    <property type="match status" value="1"/>
</dbReference>
<dbReference type="GO" id="GO:0005886">
    <property type="term" value="C:plasma membrane"/>
    <property type="evidence" value="ECO:0007669"/>
    <property type="project" value="UniProtKB-SubCell"/>
</dbReference>
<feature type="transmembrane region" description="Helical" evidence="6">
    <location>
        <begin position="278"/>
        <end position="300"/>
    </location>
</feature>
<evidence type="ECO:0000256" key="4">
    <source>
        <dbReference type="ARBA" id="ARBA00022989"/>
    </source>
</evidence>
<dbReference type="GO" id="GO:0016787">
    <property type="term" value="F:hydrolase activity"/>
    <property type="evidence" value="ECO:0007669"/>
    <property type="project" value="UniProtKB-KW"/>
</dbReference>
<keyword evidence="2" id="KW-1003">Cell membrane</keyword>
<gene>
    <name evidence="7" type="ORF">MNBD_BACTEROID06-1560</name>
</gene>
<reference evidence="7" key="1">
    <citation type="submission" date="2018-06" db="EMBL/GenBank/DDBJ databases">
        <authorList>
            <person name="Zhirakovskaya E."/>
        </authorList>
    </citation>
    <scope>NUCLEOTIDE SEQUENCE</scope>
</reference>